<feature type="region of interest" description="Disordered" evidence="2">
    <location>
        <begin position="174"/>
        <end position="193"/>
    </location>
</feature>
<feature type="compositionally biased region" description="Basic and acidic residues" evidence="2">
    <location>
        <begin position="294"/>
        <end position="303"/>
    </location>
</feature>
<feature type="region of interest" description="Disordered" evidence="2">
    <location>
        <begin position="477"/>
        <end position="560"/>
    </location>
</feature>
<feature type="region of interest" description="Disordered" evidence="2">
    <location>
        <begin position="275"/>
        <end position="317"/>
    </location>
</feature>
<dbReference type="Proteomes" id="UP000466442">
    <property type="component" value="Linkage Group LG9"/>
</dbReference>
<feature type="compositionally biased region" description="Basic and acidic residues" evidence="2">
    <location>
        <begin position="31"/>
        <end position="50"/>
    </location>
</feature>
<feature type="region of interest" description="Disordered" evidence="2">
    <location>
        <begin position="31"/>
        <end position="63"/>
    </location>
</feature>
<organism evidence="5 6">
    <name type="scientific">Apolygus lucorum</name>
    <name type="common">Small green plant bug</name>
    <name type="synonym">Lygocoris lucorum</name>
    <dbReference type="NCBI Taxonomy" id="248454"/>
    <lineage>
        <taxon>Eukaryota</taxon>
        <taxon>Metazoa</taxon>
        <taxon>Ecdysozoa</taxon>
        <taxon>Arthropoda</taxon>
        <taxon>Hexapoda</taxon>
        <taxon>Insecta</taxon>
        <taxon>Pterygota</taxon>
        <taxon>Neoptera</taxon>
        <taxon>Paraneoptera</taxon>
        <taxon>Hemiptera</taxon>
        <taxon>Heteroptera</taxon>
        <taxon>Panheteroptera</taxon>
        <taxon>Cimicomorpha</taxon>
        <taxon>Miridae</taxon>
        <taxon>Mirini</taxon>
        <taxon>Apolygus</taxon>
    </lineage>
</organism>
<dbReference type="InterPro" id="IPR005162">
    <property type="entry name" value="Retrotrans_gag_dom"/>
</dbReference>
<dbReference type="Gene3D" id="2.40.70.10">
    <property type="entry name" value="Acid Proteases"/>
    <property type="match status" value="1"/>
</dbReference>
<dbReference type="Pfam" id="PF03732">
    <property type="entry name" value="Retrotrans_gag"/>
    <property type="match status" value="1"/>
</dbReference>
<feature type="compositionally biased region" description="Basic residues" evidence="2">
    <location>
        <begin position="502"/>
        <end position="514"/>
    </location>
</feature>
<dbReference type="Pfam" id="PF00077">
    <property type="entry name" value="RVP"/>
    <property type="match status" value="1"/>
</dbReference>
<keyword evidence="6" id="KW-1185">Reference proteome</keyword>
<feature type="domain" description="Retrotransposon gag" evidence="4">
    <location>
        <begin position="119"/>
        <end position="207"/>
    </location>
</feature>
<proteinExistence type="predicted"/>
<feature type="compositionally biased region" description="Basic and acidic residues" evidence="2">
    <location>
        <begin position="179"/>
        <end position="193"/>
    </location>
</feature>
<reference evidence="5" key="1">
    <citation type="journal article" date="2021" name="Mol. Ecol. Resour.">
        <title>Apolygus lucorum genome provides insights into omnivorousness and mesophyll feeding.</title>
        <authorList>
            <person name="Liu Y."/>
            <person name="Liu H."/>
            <person name="Wang H."/>
            <person name="Huang T."/>
            <person name="Liu B."/>
            <person name="Yang B."/>
            <person name="Yin L."/>
            <person name="Li B."/>
            <person name="Zhang Y."/>
            <person name="Zhang S."/>
            <person name="Jiang F."/>
            <person name="Zhang X."/>
            <person name="Ren Y."/>
            <person name="Wang B."/>
            <person name="Wang S."/>
            <person name="Lu Y."/>
            <person name="Wu K."/>
            <person name="Fan W."/>
            <person name="Wang G."/>
        </authorList>
    </citation>
    <scope>NUCLEOTIDE SEQUENCE</scope>
    <source>
        <strain evidence="5">12Hb</strain>
    </source>
</reference>
<accession>A0A8S9X9B3</accession>
<dbReference type="PANTHER" id="PTHR33223:SF6">
    <property type="entry name" value="CCHC-TYPE DOMAIN-CONTAINING PROTEIN"/>
    <property type="match status" value="1"/>
</dbReference>
<dbReference type="GO" id="GO:0016787">
    <property type="term" value="F:hydrolase activity"/>
    <property type="evidence" value="ECO:0007669"/>
    <property type="project" value="UniProtKB-KW"/>
</dbReference>
<dbReference type="InterPro" id="IPR018061">
    <property type="entry name" value="Retropepsins"/>
</dbReference>
<evidence type="ECO:0000259" key="4">
    <source>
        <dbReference type="Pfam" id="PF03732"/>
    </source>
</evidence>
<feature type="region of interest" description="Disordered" evidence="2">
    <location>
        <begin position="433"/>
        <end position="459"/>
    </location>
</feature>
<evidence type="ECO:0000256" key="2">
    <source>
        <dbReference type="SAM" id="MobiDB-lite"/>
    </source>
</evidence>
<evidence type="ECO:0000259" key="3">
    <source>
        <dbReference type="Pfam" id="PF00077"/>
    </source>
</evidence>
<feature type="domain" description="Retropepsins" evidence="3">
    <location>
        <begin position="328"/>
        <end position="423"/>
    </location>
</feature>
<dbReference type="AlphaFoldDB" id="A0A8S9X9B3"/>
<keyword evidence="1" id="KW-0378">Hydrolase</keyword>
<dbReference type="InterPro" id="IPR021109">
    <property type="entry name" value="Peptidase_aspartic_dom_sf"/>
</dbReference>
<feature type="region of interest" description="Disordered" evidence="2">
    <location>
        <begin position="636"/>
        <end position="687"/>
    </location>
</feature>
<name>A0A8S9X9B3_APOLU</name>
<gene>
    <name evidence="5" type="ORF">GE061_019093</name>
</gene>
<evidence type="ECO:0000256" key="1">
    <source>
        <dbReference type="ARBA" id="ARBA00022801"/>
    </source>
</evidence>
<feature type="compositionally biased region" description="Low complexity" evidence="2">
    <location>
        <begin position="870"/>
        <end position="879"/>
    </location>
</feature>
<comment type="caution">
    <text evidence="5">The sequence shown here is derived from an EMBL/GenBank/DDBJ whole genome shotgun (WGS) entry which is preliminary data.</text>
</comment>
<feature type="compositionally biased region" description="Polar residues" evidence="2">
    <location>
        <begin position="647"/>
        <end position="661"/>
    </location>
</feature>
<dbReference type="SUPFAM" id="SSF50630">
    <property type="entry name" value="Acid proteases"/>
    <property type="match status" value="1"/>
</dbReference>
<feature type="compositionally biased region" description="Basic and acidic residues" evidence="2">
    <location>
        <begin position="477"/>
        <end position="501"/>
    </location>
</feature>
<feature type="compositionally biased region" description="Basic residues" evidence="2">
    <location>
        <begin position="900"/>
        <end position="909"/>
    </location>
</feature>
<dbReference type="PANTHER" id="PTHR33223">
    <property type="entry name" value="CCHC-TYPE DOMAIN-CONTAINING PROTEIN"/>
    <property type="match status" value="1"/>
</dbReference>
<feature type="compositionally biased region" description="Acidic residues" evidence="2">
    <location>
        <begin position="726"/>
        <end position="736"/>
    </location>
</feature>
<evidence type="ECO:0000313" key="6">
    <source>
        <dbReference type="Proteomes" id="UP000466442"/>
    </source>
</evidence>
<protein>
    <submittedName>
        <fullName evidence="5">Uncharacterized protein</fullName>
    </submittedName>
</protein>
<dbReference type="EMBL" id="WIXP02000009">
    <property type="protein sequence ID" value="KAF6204928.1"/>
    <property type="molecule type" value="Genomic_DNA"/>
</dbReference>
<sequence length="926" mass="100385">MDPDWTKEVSDEQMKRLLAEMREVKLQLAASEERRAAEARERAALEETIRRGGSGAAPPPRKNLGAHTLMKEWGGSSSDPPVAVFLDQVREVGVASHWEEADYLLYGKGKLVGQAATYVQDRGPYATFAALDKDLRERYTNPRDRAEALAALRSARQQANESLRDYADRIQRLHRRSLPKGDNENERRALAKEAERDSQAAFLRGLRHEAFALMVTDMATERLDPTIQRALELEARWMRARSEKEGQVLALQEEDVTDPTVAALPGRYVPVPAGRAPRPRLYRPGPGALGNLGREPKSQRDGEGPIPGPETVKGPSQDRWVTTLGRHDDGPVVAIQVGGSQRLLLGDTGAQISLLHQLVPQAPLLPCTTRPRGLGGYLHTAGEQEVEVNYGGTTILHRFVIADVRIPGVDGIMGVDLMTKLGSAVWGDMGGQLGFGQTRAPPDNERSIPTAGPHPRPQGRWIALMVQRTAELERLYRLPRPSRELPKGEEGADDTPREREAHRRRRRRTRKRVRAAPAPIDAKDEMGGESLVREATGTPPKPETPGAGAEVGPSPPRTATTMASIVVPPWSETMVRVLVDGQEDGTVLMEPEPLSAVGLRVGRCLTTLEQGRGWATVVNLTQGPLRLDNRTVLGRTSTLEMDGPPHRQTQGSTSPGETPSGATRCRSPREIGTPPSPGEGAGLGSAPTIRGVVRCPWARRVGEESDEDLEARPEEPRQVTATPPPGEEDLESEEEGVGPGASEQRNPGGRGAQGLAPHPGQTTARSLAWDYEWPSLPAPTIPSSTPGAEIGSGPRAEAQETPGLSPVEATTHWSAETEAPLEMPSSLETTPEGLHSSDVPMSGTSGTPMTPPTPYWERDPRALGPTPTSGEPSPQQEGPRPGGPPVEMVPTTPLTANPGRPRRERKRPGRFQDFHLDWTSSSEPSE</sequence>
<evidence type="ECO:0000313" key="5">
    <source>
        <dbReference type="EMBL" id="KAF6204928.1"/>
    </source>
</evidence>
<feature type="region of interest" description="Disordered" evidence="2">
    <location>
        <begin position="702"/>
        <end position="926"/>
    </location>
</feature>